<dbReference type="STRING" id="35608.A0A2U1KKG7"/>
<evidence type="ECO:0000313" key="2">
    <source>
        <dbReference type="EMBL" id="PWA37255.1"/>
    </source>
</evidence>
<organism evidence="2 3">
    <name type="scientific">Artemisia annua</name>
    <name type="common">Sweet wormwood</name>
    <dbReference type="NCBI Taxonomy" id="35608"/>
    <lineage>
        <taxon>Eukaryota</taxon>
        <taxon>Viridiplantae</taxon>
        <taxon>Streptophyta</taxon>
        <taxon>Embryophyta</taxon>
        <taxon>Tracheophyta</taxon>
        <taxon>Spermatophyta</taxon>
        <taxon>Magnoliopsida</taxon>
        <taxon>eudicotyledons</taxon>
        <taxon>Gunneridae</taxon>
        <taxon>Pentapetalae</taxon>
        <taxon>asterids</taxon>
        <taxon>campanulids</taxon>
        <taxon>Asterales</taxon>
        <taxon>Asteraceae</taxon>
        <taxon>Asteroideae</taxon>
        <taxon>Anthemideae</taxon>
        <taxon>Artemisiinae</taxon>
        <taxon>Artemisia</taxon>
    </lineage>
</organism>
<proteinExistence type="predicted"/>
<feature type="region of interest" description="Disordered" evidence="1">
    <location>
        <begin position="62"/>
        <end position="81"/>
    </location>
</feature>
<name>A0A2U1KKG7_ARTAN</name>
<feature type="compositionally biased region" description="Polar residues" evidence="1">
    <location>
        <begin position="67"/>
        <end position="81"/>
    </location>
</feature>
<dbReference type="Proteomes" id="UP000245207">
    <property type="component" value="Unassembled WGS sequence"/>
</dbReference>
<evidence type="ECO:0000256" key="1">
    <source>
        <dbReference type="SAM" id="MobiDB-lite"/>
    </source>
</evidence>
<gene>
    <name evidence="2" type="ORF">CTI12_AA592390</name>
</gene>
<dbReference type="OrthoDB" id="1705764at2759"/>
<comment type="caution">
    <text evidence="2">The sequence shown here is derived from an EMBL/GenBank/DDBJ whole genome shotgun (WGS) entry which is preliminary data.</text>
</comment>
<reference evidence="2 3" key="1">
    <citation type="journal article" date="2018" name="Mol. Plant">
        <title>The genome of Artemisia annua provides insight into the evolution of Asteraceae family and artemisinin biosynthesis.</title>
        <authorList>
            <person name="Shen Q."/>
            <person name="Zhang L."/>
            <person name="Liao Z."/>
            <person name="Wang S."/>
            <person name="Yan T."/>
            <person name="Shi P."/>
            <person name="Liu M."/>
            <person name="Fu X."/>
            <person name="Pan Q."/>
            <person name="Wang Y."/>
            <person name="Lv Z."/>
            <person name="Lu X."/>
            <person name="Zhang F."/>
            <person name="Jiang W."/>
            <person name="Ma Y."/>
            <person name="Chen M."/>
            <person name="Hao X."/>
            <person name="Li L."/>
            <person name="Tang Y."/>
            <person name="Lv G."/>
            <person name="Zhou Y."/>
            <person name="Sun X."/>
            <person name="Brodelius P.E."/>
            <person name="Rose J.K.C."/>
            <person name="Tang K."/>
        </authorList>
    </citation>
    <scope>NUCLEOTIDE SEQUENCE [LARGE SCALE GENOMIC DNA]</scope>
    <source>
        <strain evidence="3">cv. Huhao1</strain>
        <tissue evidence="2">Leaf</tissue>
    </source>
</reference>
<keyword evidence="3" id="KW-1185">Reference proteome</keyword>
<dbReference type="EMBL" id="PKPP01017045">
    <property type="protein sequence ID" value="PWA37255.1"/>
    <property type="molecule type" value="Genomic_DNA"/>
</dbReference>
<dbReference type="AlphaFoldDB" id="A0A2U1KKG7"/>
<sequence>MDYINTSHPNFVGGSKVVELAMQQVKSSKTVATVAREKDGLEPGKALQSESSIKSRAILARPANGAVTEQQNQPGSRAQST</sequence>
<protein>
    <submittedName>
        <fullName evidence="2">Dynamin central domain-containing protein</fullName>
    </submittedName>
</protein>
<accession>A0A2U1KKG7</accession>
<evidence type="ECO:0000313" key="3">
    <source>
        <dbReference type="Proteomes" id="UP000245207"/>
    </source>
</evidence>